<dbReference type="EMBL" id="MDLC01000048">
    <property type="protein sequence ID" value="ODS22879.1"/>
    <property type="molecule type" value="Genomic_DNA"/>
</dbReference>
<feature type="transmembrane region" description="Helical" evidence="1">
    <location>
        <begin position="58"/>
        <end position="78"/>
    </location>
</feature>
<feature type="transmembrane region" description="Helical" evidence="1">
    <location>
        <begin position="146"/>
        <end position="163"/>
    </location>
</feature>
<proteinExistence type="predicted"/>
<reference evidence="2 3" key="1">
    <citation type="journal article" date="2016" name="Appl. Environ. Microbiol.">
        <title>Lack of Overt Genome Reduction in the Bryostatin-Producing Bryozoan Symbiont "Candidatus Endobugula sertula".</title>
        <authorList>
            <person name="Miller I.J."/>
            <person name="Vanee N."/>
            <person name="Fong S.S."/>
            <person name="Lim-Fong G.E."/>
            <person name="Kwan J.C."/>
        </authorList>
    </citation>
    <scope>NUCLEOTIDE SEQUENCE [LARGE SCALE GENOMIC DNA]</scope>
    <source>
        <strain evidence="2">AB1-4</strain>
    </source>
</reference>
<evidence type="ECO:0000313" key="3">
    <source>
        <dbReference type="Proteomes" id="UP000242502"/>
    </source>
</evidence>
<dbReference type="Proteomes" id="UP000242502">
    <property type="component" value="Unassembled WGS sequence"/>
</dbReference>
<feature type="transmembrane region" description="Helical" evidence="1">
    <location>
        <begin position="90"/>
        <end position="110"/>
    </location>
</feature>
<gene>
    <name evidence="2" type="ORF">AB835_11815</name>
</gene>
<dbReference type="AlphaFoldDB" id="A0A1D2QMS5"/>
<protein>
    <submittedName>
        <fullName evidence="2">Uncharacterized protein</fullName>
    </submittedName>
</protein>
<name>A0A1D2QMS5_9GAMM</name>
<keyword evidence="1" id="KW-0812">Transmembrane</keyword>
<accession>A0A1D2QMS5</accession>
<feature type="transmembrane region" description="Helical" evidence="1">
    <location>
        <begin position="30"/>
        <end position="46"/>
    </location>
</feature>
<comment type="caution">
    <text evidence="2">The sequence shown here is derived from an EMBL/GenBank/DDBJ whole genome shotgun (WGS) entry which is preliminary data.</text>
</comment>
<keyword evidence="1" id="KW-0472">Membrane</keyword>
<organism evidence="2 3">
    <name type="scientific">Candidatus Endobugula sertula</name>
    <name type="common">Bugula neritina bacterial symbiont</name>
    <dbReference type="NCBI Taxonomy" id="62101"/>
    <lineage>
        <taxon>Bacteria</taxon>
        <taxon>Pseudomonadati</taxon>
        <taxon>Pseudomonadota</taxon>
        <taxon>Gammaproteobacteria</taxon>
        <taxon>Cellvibrionales</taxon>
        <taxon>Cellvibrionaceae</taxon>
        <taxon>Candidatus Endobugula</taxon>
    </lineage>
</organism>
<evidence type="ECO:0000313" key="2">
    <source>
        <dbReference type="EMBL" id="ODS22879.1"/>
    </source>
</evidence>
<evidence type="ECO:0000256" key="1">
    <source>
        <dbReference type="SAM" id="Phobius"/>
    </source>
</evidence>
<feature type="transmembrane region" description="Helical" evidence="1">
    <location>
        <begin position="6"/>
        <end position="25"/>
    </location>
</feature>
<sequence>MSWIFLLLNASVAWAVIAGLLVWLLRSKTLLLVVLIAPVVIAYSFQEVAGVAELVEAYITSLAYGCPGVIIGTLYADYRRTMALLAKMSALSMLGRAGVTFSSLYLLSYYGHRIIFDNPLVATMLNFIEGGNAVKFWVSQIDETNVTTAYVGITLSIGLILFGKYKNRITNTRLAEPKEIKNNE</sequence>
<keyword evidence="1" id="KW-1133">Transmembrane helix</keyword>